<keyword evidence="12 18" id="KW-0067">ATP-binding</keyword>
<dbReference type="GO" id="GO:0008841">
    <property type="term" value="F:dihydrofolate synthase activity"/>
    <property type="evidence" value="ECO:0007669"/>
    <property type="project" value="UniProtKB-EC"/>
</dbReference>
<dbReference type="InterPro" id="IPR018109">
    <property type="entry name" value="Folylpolyglutamate_synth_CS"/>
</dbReference>
<evidence type="ECO:0000256" key="14">
    <source>
        <dbReference type="ARBA" id="ARBA00022909"/>
    </source>
</evidence>
<dbReference type="PANTHER" id="PTHR11136">
    <property type="entry name" value="FOLYLPOLYGLUTAMATE SYNTHASE-RELATED"/>
    <property type="match status" value="1"/>
</dbReference>
<evidence type="ECO:0000256" key="11">
    <source>
        <dbReference type="ARBA" id="ARBA00022741"/>
    </source>
</evidence>
<comment type="pathway">
    <text evidence="3">Cofactor biosynthesis; tetrahydrofolylpolyglutamate biosynthesis.</text>
</comment>
<evidence type="ECO:0000256" key="4">
    <source>
        <dbReference type="ARBA" id="ARBA00008276"/>
    </source>
</evidence>
<dbReference type="GO" id="GO:0005737">
    <property type="term" value="C:cytoplasm"/>
    <property type="evidence" value="ECO:0007669"/>
    <property type="project" value="TreeGrafter"/>
</dbReference>
<evidence type="ECO:0000256" key="16">
    <source>
        <dbReference type="ARBA" id="ARBA00047493"/>
    </source>
</evidence>
<dbReference type="GO" id="GO:0046872">
    <property type="term" value="F:metal ion binding"/>
    <property type="evidence" value="ECO:0007669"/>
    <property type="project" value="UniProtKB-KW"/>
</dbReference>
<evidence type="ECO:0000256" key="10">
    <source>
        <dbReference type="ARBA" id="ARBA00022723"/>
    </source>
</evidence>
<evidence type="ECO:0000256" key="5">
    <source>
        <dbReference type="ARBA" id="ARBA00011245"/>
    </source>
</evidence>
<evidence type="ECO:0000256" key="13">
    <source>
        <dbReference type="ARBA" id="ARBA00022842"/>
    </source>
</evidence>
<name>A0A1M6GLH3_9FIRM</name>
<evidence type="ECO:0000259" key="20">
    <source>
        <dbReference type="Pfam" id="PF08245"/>
    </source>
</evidence>
<dbReference type="FunFam" id="3.40.1190.10:FF:000004">
    <property type="entry name" value="Dihydrofolate synthase/folylpolyglutamate synthase"/>
    <property type="match status" value="1"/>
</dbReference>
<keyword evidence="10" id="KW-0479">Metal-binding</keyword>
<dbReference type="Gene3D" id="3.90.190.20">
    <property type="entry name" value="Mur ligase, C-terminal domain"/>
    <property type="match status" value="1"/>
</dbReference>
<accession>A0A1M6GLH3</accession>
<organism evidence="21 22">
    <name type="scientific">Lutispora thermophila DSM 19022</name>
    <dbReference type="NCBI Taxonomy" id="1122184"/>
    <lineage>
        <taxon>Bacteria</taxon>
        <taxon>Bacillati</taxon>
        <taxon>Bacillota</taxon>
        <taxon>Clostridia</taxon>
        <taxon>Lutisporales</taxon>
        <taxon>Lutisporaceae</taxon>
        <taxon>Lutispora</taxon>
    </lineage>
</organism>
<evidence type="ECO:0000256" key="3">
    <source>
        <dbReference type="ARBA" id="ARBA00005150"/>
    </source>
</evidence>
<proteinExistence type="inferred from homology"/>
<dbReference type="Gene3D" id="3.40.1190.10">
    <property type="entry name" value="Mur-like, catalytic domain"/>
    <property type="match status" value="1"/>
</dbReference>
<feature type="domain" description="Mur ligase C-terminal" evidence="19">
    <location>
        <begin position="297"/>
        <end position="416"/>
    </location>
</feature>
<gene>
    <name evidence="21" type="ORF">SAMN02745176_02415</name>
</gene>
<dbReference type="NCBIfam" id="TIGR01499">
    <property type="entry name" value="folC"/>
    <property type="match status" value="1"/>
</dbReference>
<dbReference type="Proteomes" id="UP000184442">
    <property type="component" value="Unassembled WGS sequence"/>
</dbReference>
<dbReference type="EC" id="6.3.2.12" evidence="6"/>
<comment type="pathway">
    <text evidence="2">Cofactor biosynthesis; tetrahydrofolate biosynthesis; 7,8-dihydrofolate from 2-amino-4-hydroxy-6-hydroxymethyl-7,8-dihydropteridine diphosphate and 4-aminobenzoate: step 2/2.</text>
</comment>
<keyword evidence="11 18" id="KW-0547">Nucleotide-binding</keyword>
<dbReference type="InterPro" id="IPR004101">
    <property type="entry name" value="Mur_ligase_C"/>
</dbReference>
<reference evidence="21 22" key="1">
    <citation type="submission" date="2016-11" db="EMBL/GenBank/DDBJ databases">
        <authorList>
            <person name="Jaros S."/>
            <person name="Januszkiewicz K."/>
            <person name="Wedrychowicz H."/>
        </authorList>
    </citation>
    <scope>NUCLEOTIDE SEQUENCE [LARGE SCALE GENOMIC DNA]</scope>
    <source>
        <strain evidence="21 22">DSM 19022</strain>
    </source>
</reference>
<dbReference type="PROSITE" id="PS01012">
    <property type="entry name" value="FOLYLPOLYGLU_SYNT_2"/>
    <property type="match status" value="1"/>
</dbReference>
<evidence type="ECO:0000256" key="6">
    <source>
        <dbReference type="ARBA" id="ARBA00013023"/>
    </source>
</evidence>
<keyword evidence="13" id="KW-0460">Magnesium</keyword>
<dbReference type="EMBL" id="FQZS01000016">
    <property type="protein sequence ID" value="SHJ10797.1"/>
    <property type="molecule type" value="Genomic_DNA"/>
</dbReference>
<dbReference type="STRING" id="1122184.SAMN02745176_02415"/>
<evidence type="ECO:0000256" key="18">
    <source>
        <dbReference type="PIRNR" id="PIRNR001563"/>
    </source>
</evidence>
<comment type="catalytic activity">
    <reaction evidence="17">
        <text>7,8-dihydropteroate + L-glutamate + ATP = 7,8-dihydrofolate + ADP + phosphate + H(+)</text>
        <dbReference type="Rhea" id="RHEA:23584"/>
        <dbReference type="ChEBI" id="CHEBI:15378"/>
        <dbReference type="ChEBI" id="CHEBI:17839"/>
        <dbReference type="ChEBI" id="CHEBI:29985"/>
        <dbReference type="ChEBI" id="CHEBI:30616"/>
        <dbReference type="ChEBI" id="CHEBI:43474"/>
        <dbReference type="ChEBI" id="CHEBI:57451"/>
        <dbReference type="ChEBI" id="CHEBI:456216"/>
        <dbReference type="EC" id="6.3.2.12"/>
    </reaction>
</comment>
<comment type="similarity">
    <text evidence="4 18">Belongs to the folylpolyglutamate synthase family.</text>
</comment>
<evidence type="ECO:0000256" key="15">
    <source>
        <dbReference type="ARBA" id="ARBA00030592"/>
    </source>
</evidence>
<dbReference type="InterPro" id="IPR001645">
    <property type="entry name" value="Folylpolyglutamate_synth"/>
</dbReference>
<dbReference type="InterPro" id="IPR036615">
    <property type="entry name" value="Mur_ligase_C_dom_sf"/>
</dbReference>
<dbReference type="PANTHER" id="PTHR11136:SF0">
    <property type="entry name" value="DIHYDROFOLATE SYNTHETASE-RELATED"/>
    <property type="match status" value="1"/>
</dbReference>
<dbReference type="Pfam" id="PF08245">
    <property type="entry name" value="Mur_ligase_M"/>
    <property type="match status" value="1"/>
</dbReference>
<evidence type="ECO:0000256" key="9">
    <source>
        <dbReference type="ARBA" id="ARBA00022598"/>
    </source>
</evidence>
<comment type="cofactor">
    <cofactor evidence="1">
        <name>Mg(2+)</name>
        <dbReference type="ChEBI" id="CHEBI:18420"/>
    </cofactor>
</comment>
<comment type="subunit">
    <text evidence="5">Monomer.</text>
</comment>
<dbReference type="SUPFAM" id="SSF53244">
    <property type="entry name" value="MurD-like peptide ligases, peptide-binding domain"/>
    <property type="match status" value="1"/>
</dbReference>
<sequence>MNYIEALEYIDSNLKGGCNPGLSRIENLLELLGNPHKAIKAVHIAGTNGKGSITAMISSILKEEGYRVGTYISPHLQSITERYLINNVEIEEDVFASYVSIIKENIDKMIAEGKEKPSQFEALTALAFLYFKDKGVDIAVVEVGLGGRYDATNVLDSLISVITSISYDHMDILGDTIEKIAFEKAGIIKRNQITILYPQRFQEAEKVIEAVCNDQKTTCIKVLPKYVTQKGFGLDGQIMDYSYNGQTFRDIKLPLLGDHQLLNAAVAITAAMKLNKLGYKISEESIRKGIKNVKWLGRLSIVSKNPFIIIDGAHNEDGIYALSKALKKYFHNKNIVMVIGMLRDKNHRDSISLLGPLASKMIATEPMSERALSAEELAEEAREHCSEVYAIPSIAQAIDKAKDIVDSNSIILICGSLYLIGEVCRIIKP</sequence>
<comment type="catalytic activity">
    <reaction evidence="16">
        <text>(6S)-5,6,7,8-tetrahydrofolyl-(gamma-L-Glu)(n) + L-glutamate + ATP = (6S)-5,6,7,8-tetrahydrofolyl-(gamma-L-Glu)(n+1) + ADP + phosphate + H(+)</text>
        <dbReference type="Rhea" id="RHEA:10580"/>
        <dbReference type="Rhea" id="RHEA-COMP:14738"/>
        <dbReference type="Rhea" id="RHEA-COMP:14740"/>
        <dbReference type="ChEBI" id="CHEBI:15378"/>
        <dbReference type="ChEBI" id="CHEBI:29985"/>
        <dbReference type="ChEBI" id="CHEBI:30616"/>
        <dbReference type="ChEBI" id="CHEBI:43474"/>
        <dbReference type="ChEBI" id="CHEBI:141005"/>
        <dbReference type="ChEBI" id="CHEBI:456216"/>
        <dbReference type="EC" id="6.3.2.17"/>
    </reaction>
</comment>
<dbReference type="PROSITE" id="PS01011">
    <property type="entry name" value="FOLYLPOLYGLU_SYNT_1"/>
    <property type="match status" value="1"/>
</dbReference>
<evidence type="ECO:0000256" key="2">
    <source>
        <dbReference type="ARBA" id="ARBA00004799"/>
    </source>
</evidence>
<feature type="domain" description="Mur ligase central" evidence="20">
    <location>
        <begin position="44"/>
        <end position="271"/>
    </location>
</feature>
<dbReference type="Pfam" id="PF02875">
    <property type="entry name" value="Mur_ligase_C"/>
    <property type="match status" value="1"/>
</dbReference>
<evidence type="ECO:0000256" key="17">
    <source>
        <dbReference type="ARBA" id="ARBA00049161"/>
    </source>
</evidence>
<dbReference type="EC" id="6.3.2.17" evidence="7"/>
<dbReference type="GO" id="GO:0004326">
    <property type="term" value="F:tetrahydrofolylpolyglutamate synthase activity"/>
    <property type="evidence" value="ECO:0007669"/>
    <property type="project" value="UniProtKB-EC"/>
</dbReference>
<evidence type="ECO:0000259" key="19">
    <source>
        <dbReference type="Pfam" id="PF02875"/>
    </source>
</evidence>
<dbReference type="GO" id="GO:0005524">
    <property type="term" value="F:ATP binding"/>
    <property type="evidence" value="ECO:0007669"/>
    <property type="project" value="UniProtKB-KW"/>
</dbReference>
<evidence type="ECO:0000256" key="8">
    <source>
        <dbReference type="ARBA" id="ARBA00019357"/>
    </source>
</evidence>
<dbReference type="OrthoDB" id="9809356at2"/>
<dbReference type="PIRSF" id="PIRSF001563">
    <property type="entry name" value="Folylpolyglu_synth"/>
    <property type="match status" value="1"/>
</dbReference>
<evidence type="ECO:0000256" key="1">
    <source>
        <dbReference type="ARBA" id="ARBA00001946"/>
    </source>
</evidence>
<protein>
    <recommendedName>
        <fullName evidence="8">Dihydrofolate synthase/folylpolyglutamate synthase</fullName>
        <ecNumber evidence="6">6.3.2.12</ecNumber>
        <ecNumber evidence="7">6.3.2.17</ecNumber>
    </recommendedName>
    <alternativeName>
        <fullName evidence="15">Tetrahydrofolylpolyglutamate synthase</fullName>
    </alternativeName>
</protein>
<dbReference type="SUPFAM" id="SSF53623">
    <property type="entry name" value="MurD-like peptide ligases, catalytic domain"/>
    <property type="match status" value="1"/>
</dbReference>
<evidence type="ECO:0000256" key="12">
    <source>
        <dbReference type="ARBA" id="ARBA00022840"/>
    </source>
</evidence>
<evidence type="ECO:0000313" key="21">
    <source>
        <dbReference type="EMBL" id="SHJ10797.1"/>
    </source>
</evidence>
<dbReference type="RefSeq" id="WP_073026453.1">
    <property type="nucleotide sequence ID" value="NZ_FQZS01000016.1"/>
</dbReference>
<dbReference type="InterPro" id="IPR013221">
    <property type="entry name" value="Mur_ligase_cen"/>
</dbReference>
<dbReference type="GO" id="GO:0046656">
    <property type="term" value="P:folic acid biosynthetic process"/>
    <property type="evidence" value="ECO:0007669"/>
    <property type="project" value="UniProtKB-KW"/>
</dbReference>
<dbReference type="InterPro" id="IPR036565">
    <property type="entry name" value="Mur-like_cat_sf"/>
</dbReference>
<evidence type="ECO:0000256" key="7">
    <source>
        <dbReference type="ARBA" id="ARBA00013025"/>
    </source>
</evidence>
<keyword evidence="22" id="KW-1185">Reference proteome</keyword>
<keyword evidence="9 18" id="KW-0436">Ligase</keyword>
<keyword evidence="14" id="KW-0289">Folate biosynthesis</keyword>
<evidence type="ECO:0000313" key="22">
    <source>
        <dbReference type="Proteomes" id="UP000184442"/>
    </source>
</evidence>
<dbReference type="AlphaFoldDB" id="A0A1M6GLH3"/>